<name>A0ABP6XCT9_9ACTN</name>
<sequence>MPAGRVLSSEQAKSAITQMQSIINGGLTNEINNLNTQGQALSDPNNWDGPLAERFRSSTWPETKAALDKAKIELEELRGQLQQISTNIMTAGGGS</sequence>
<proteinExistence type="predicted"/>
<evidence type="ECO:0000313" key="2">
    <source>
        <dbReference type="Proteomes" id="UP001500767"/>
    </source>
</evidence>
<dbReference type="EMBL" id="BAAAYR010000002">
    <property type="protein sequence ID" value="GAA3565171.1"/>
    <property type="molecule type" value="Genomic_DNA"/>
</dbReference>
<evidence type="ECO:0000313" key="1">
    <source>
        <dbReference type="EMBL" id="GAA3565171.1"/>
    </source>
</evidence>
<dbReference type="RefSeq" id="WP_204910705.1">
    <property type="nucleotide sequence ID" value="NZ_BAAAYR010000002.1"/>
</dbReference>
<organism evidence="1 2">
    <name type="scientific">Microlunatus spumicola</name>
    <dbReference type="NCBI Taxonomy" id="81499"/>
    <lineage>
        <taxon>Bacteria</taxon>
        <taxon>Bacillati</taxon>
        <taxon>Actinomycetota</taxon>
        <taxon>Actinomycetes</taxon>
        <taxon>Propionibacteriales</taxon>
        <taxon>Propionibacteriaceae</taxon>
        <taxon>Microlunatus</taxon>
    </lineage>
</organism>
<comment type="caution">
    <text evidence="1">The sequence shown here is derived from an EMBL/GenBank/DDBJ whole genome shotgun (WGS) entry which is preliminary data.</text>
</comment>
<reference evidence="2" key="1">
    <citation type="journal article" date="2019" name="Int. J. Syst. Evol. Microbiol.">
        <title>The Global Catalogue of Microorganisms (GCM) 10K type strain sequencing project: providing services to taxonomists for standard genome sequencing and annotation.</title>
        <authorList>
            <consortium name="The Broad Institute Genomics Platform"/>
            <consortium name="The Broad Institute Genome Sequencing Center for Infectious Disease"/>
            <person name="Wu L."/>
            <person name="Ma J."/>
        </authorList>
    </citation>
    <scope>NUCLEOTIDE SEQUENCE [LARGE SCALE GENOMIC DNA]</scope>
    <source>
        <strain evidence="2">JCM 16540</strain>
    </source>
</reference>
<accession>A0ABP6XCT9</accession>
<protein>
    <submittedName>
        <fullName evidence="1">WXG100 family type VII secretion target</fullName>
    </submittedName>
</protein>
<keyword evidence="2" id="KW-1185">Reference proteome</keyword>
<dbReference type="Proteomes" id="UP001500767">
    <property type="component" value="Unassembled WGS sequence"/>
</dbReference>
<gene>
    <name evidence="1" type="ORF">GCM10022197_21140</name>
</gene>
<dbReference type="Gene3D" id="1.10.287.1060">
    <property type="entry name" value="ESAT-6-like"/>
    <property type="match status" value="1"/>
</dbReference>